<keyword evidence="2" id="KW-1185">Reference proteome</keyword>
<sequence>MEKCDIKGFKKFPLSLILEELEKASRNFQKYSDCLYKVKEIISSKFEQIKVNIQNKNNPEKKRIVDEISSILEFLPKEYEASAKNLISELLKSYREIKKFTRGRIDTLASNQEISDICKMINSLKKDGSNSDYAYAKNKLRMLYI</sequence>
<organism evidence="1 2">
    <name type="scientific">Blepharisma stoltei</name>
    <dbReference type="NCBI Taxonomy" id="1481888"/>
    <lineage>
        <taxon>Eukaryota</taxon>
        <taxon>Sar</taxon>
        <taxon>Alveolata</taxon>
        <taxon>Ciliophora</taxon>
        <taxon>Postciliodesmatophora</taxon>
        <taxon>Heterotrichea</taxon>
        <taxon>Heterotrichida</taxon>
        <taxon>Blepharismidae</taxon>
        <taxon>Blepharisma</taxon>
    </lineage>
</organism>
<evidence type="ECO:0000313" key="2">
    <source>
        <dbReference type="Proteomes" id="UP001162131"/>
    </source>
</evidence>
<proteinExistence type="predicted"/>
<dbReference type="Proteomes" id="UP001162131">
    <property type="component" value="Unassembled WGS sequence"/>
</dbReference>
<comment type="caution">
    <text evidence="1">The sequence shown here is derived from an EMBL/GenBank/DDBJ whole genome shotgun (WGS) entry which is preliminary data.</text>
</comment>
<name>A0AAU9INE1_9CILI</name>
<dbReference type="AlphaFoldDB" id="A0AAU9INE1"/>
<accession>A0AAU9INE1</accession>
<gene>
    <name evidence="1" type="ORF">BSTOLATCC_MIC14704</name>
</gene>
<dbReference type="EMBL" id="CAJZBQ010000014">
    <property type="protein sequence ID" value="CAG9315962.1"/>
    <property type="molecule type" value="Genomic_DNA"/>
</dbReference>
<protein>
    <submittedName>
        <fullName evidence="1">Uncharacterized protein</fullName>
    </submittedName>
</protein>
<reference evidence="1" key="1">
    <citation type="submission" date="2021-09" db="EMBL/GenBank/DDBJ databases">
        <authorList>
            <consortium name="AG Swart"/>
            <person name="Singh M."/>
            <person name="Singh A."/>
            <person name="Seah K."/>
            <person name="Emmerich C."/>
        </authorList>
    </citation>
    <scope>NUCLEOTIDE SEQUENCE</scope>
    <source>
        <strain evidence="1">ATCC30299</strain>
    </source>
</reference>
<evidence type="ECO:0000313" key="1">
    <source>
        <dbReference type="EMBL" id="CAG9315962.1"/>
    </source>
</evidence>